<dbReference type="PANTHER" id="PTHR12753">
    <property type="entry name" value="AD-003 - RELATED"/>
    <property type="match status" value="1"/>
</dbReference>
<evidence type="ECO:0000256" key="5">
    <source>
        <dbReference type="ARBA" id="ARBA00039112"/>
    </source>
</evidence>
<dbReference type="InterPro" id="IPR029063">
    <property type="entry name" value="SAM-dependent_MTases_sf"/>
</dbReference>
<dbReference type="Pfam" id="PF05891">
    <property type="entry name" value="Methyltransf_PK"/>
    <property type="match status" value="3"/>
</dbReference>
<dbReference type="Gene3D" id="3.40.50.150">
    <property type="entry name" value="Vaccinia Virus protein VP39"/>
    <property type="match status" value="1"/>
</dbReference>
<dbReference type="AlphaFoldDB" id="A0AAF0F4H1"/>
<dbReference type="PANTHER" id="PTHR12753:SF0">
    <property type="entry name" value="ALPHA N-TERMINAL PROTEIN METHYLTRANSFERASE 1"/>
    <property type="match status" value="1"/>
</dbReference>
<dbReference type="PIRSF" id="PIRSF016958">
    <property type="entry name" value="DUF858_MeTrfase_lik"/>
    <property type="match status" value="1"/>
</dbReference>
<feature type="binding site" evidence="11">
    <location>
        <position position="204"/>
    </location>
    <ligand>
        <name>S-adenosyl-L-methionine</name>
        <dbReference type="ChEBI" id="CHEBI:59789"/>
    </ligand>
</feature>
<dbReference type="GO" id="GO:0032259">
    <property type="term" value="P:methylation"/>
    <property type="evidence" value="ECO:0007669"/>
    <property type="project" value="UniProtKB-KW"/>
</dbReference>
<keyword evidence="13" id="KW-1185">Reference proteome</keyword>
<sequence>MPETVVRAVHPTPNVAKGIEYWESVPATVDGVLGGFGNGTLPRVDAMGSRTFLLRVLPYLSSTPPCAYNGTPKEWLEERIEERGGRGATVTRALDCGAGIGRVSEHSLLPLVDEVHLVEPVHKFLQQAKRSSENWAPLSQTESTSPFHAKKVAYFHTSTLQGFPIARPYTAVKDAALQIPPTVMGNMAPPPTEEPVQFDAVWCQWCLQHLSESDLLKFLKEAKRALKAPSGSGEHAFPGGVIVVKENVCRDGEGGTESTWYDEEDFSVTRSRKLYERLFNAAELEVVRTEVQLGFPEELFDVQMWALR</sequence>
<dbReference type="EC" id="2.1.1.244" evidence="5"/>
<name>A0AAF0F4H1_9BASI</name>
<feature type="binding site" evidence="11">
    <location>
        <position position="97"/>
    </location>
    <ligand>
        <name>S-adenosyl-L-methionine</name>
        <dbReference type="ChEBI" id="CHEBI:59789"/>
    </ligand>
</feature>
<dbReference type="GeneID" id="85227026"/>
<dbReference type="GO" id="GO:0005737">
    <property type="term" value="C:cytoplasm"/>
    <property type="evidence" value="ECO:0007669"/>
    <property type="project" value="TreeGrafter"/>
</dbReference>
<accession>A0AAF0F4H1</accession>
<dbReference type="Proteomes" id="UP001217754">
    <property type="component" value="Chromosome 6"/>
</dbReference>
<evidence type="ECO:0000256" key="2">
    <source>
        <dbReference type="ARBA" id="ARBA00022603"/>
    </source>
</evidence>
<reference evidence="12" key="1">
    <citation type="submission" date="2023-03" db="EMBL/GenBank/DDBJ databases">
        <title>Mating type loci evolution in Malassezia.</title>
        <authorList>
            <person name="Coelho M.A."/>
        </authorList>
    </citation>
    <scope>NUCLEOTIDE SEQUENCE</scope>
    <source>
        <strain evidence="12">CBS 9431</strain>
    </source>
</reference>
<comment type="similarity">
    <text evidence="1">Belongs to the methyltransferase superfamily. NTM1 family.</text>
</comment>
<evidence type="ECO:0000256" key="8">
    <source>
        <dbReference type="ARBA" id="ARBA00047306"/>
    </source>
</evidence>
<evidence type="ECO:0000256" key="1">
    <source>
        <dbReference type="ARBA" id="ARBA00009059"/>
    </source>
</evidence>
<evidence type="ECO:0000256" key="6">
    <source>
        <dbReference type="ARBA" id="ARBA00039449"/>
    </source>
</evidence>
<dbReference type="GO" id="GO:0071885">
    <property type="term" value="F:N-terminal protein N-methyltransferase activity"/>
    <property type="evidence" value="ECO:0007669"/>
    <property type="project" value="UniProtKB-EC"/>
</dbReference>
<evidence type="ECO:0000256" key="10">
    <source>
        <dbReference type="ARBA" id="ARBA00048167"/>
    </source>
</evidence>
<dbReference type="SUPFAM" id="SSF53335">
    <property type="entry name" value="S-adenosyl-L-methionine-dependent methyltransferases"/>
    <property type="match status" value="1"/>
</dbReference>
<keyword evidence="3 12" id="KW-0808">Transferase</keyword>
<evidence type="ECO:0000313" key="12">
    <source>
        <dbReference type="EMBL" id="WFD40389.1"/>
    </source>
</evidence>
<dbReference type="CDD" id="cd02440">
    <property type="entry name" value="AdoMet_MTases"/>
    <property type="match status" value="1"/>
</dbReference>
<feature type="binding site" evidence="11">
    <location>
        <position position="102"/>
    </location>
    <ligand>
        <name>S-adenosyl-L-methionine</name>
        <dbReference type="ChEBI" id="CHEBI:59789"/>
    </ligand>
</feature>
<protein>
    <recommendedName>
        <fullName evidence="6">Alpha N-terminal protein methyltransferase 1</fullName>
        <ecNumber evidence="5">2.1.1.244</ecNumber>
    </recommendedName>
    <alternativeName>
        <fullName evidence="7">X-Pro-Lys N-terminal protein methyltransferase 1</fullName>
    </alternativeName>
</protein>
<evidence type="ECO:0000256" key="4">
    <source>
        <dbReference type="ARBA" id="ARBA00022691"/>
    </source>
</evidence>
<evidence type="ECO:0000256" key="7">
    <source>
        <dbReference type="ARBA" id="ARBA00043129"/>
    </source>
</evidence>
<keyword evidence="2 12" id="KW-0489">Methyltransferase</keyword>
<dbReference type="EMBL" id="CP119963">
    <property type="protein sequence ID" value="WFD40389.1"/>
    <property type="molecule type" value="Genomic_DNA"/>
</dbReference>
<comment type="catalytic activity">
    <reaction evidence="9">
        <text>N-terminal L-prolyl-L-prolyl-L-lysyl-[protein] + 2 S-adenosyl-L-methionine = N-terminal N,N-dimethyl-L-prolyl-L-prolyl-L-lysyl-[protein] + 2 S-adenosyl-L-homocysteine + 2 H(+)</text>
        <dbReference type="Rhea" id="RHEA:54736"/>
        <dbReference type="Rhea" id="RHEA-COMP:13787"/>
        <dbReference type="Rhea" id="RHEA-COMP:13974"/>
        <dbReference type="ChEBI" id="CHEBI:15378"/>
        <dbReference type="ChEBI" id="CHEBI:57856"/>
        <dbReference type="ChEBI" id="CHEBI:59789"/>
        <dbReference type="ChEBI" id="CHEBI:138059"/>
        <dbReference type="ChEBI" id="CHEBI:138318"/>
        <dbReference type="EC" id="2.1.1.244"/>
    </reaction>
</comment>
<comment type="catalytic activity">
    <reaction evidence="10">
        <text>N-terminal L-alanyl-L-prolyl-L-lysyl-[protein] + 3 S-adenosyl-L-methionine = N-terminal N,N,N-trimethyl-L-alanyl-L-prolyl-L-lysyl-[protein] + 3 S-adenosyl-L-homocysteine + 3 H(+)</text>
        <dbReference type="Rhea" id="RHEA:54712"/>
        <dbReference type="Rhea" id="RHEA-COMP:13785"/>
        <dbReference type="Rhea" id="RHEA-COMP:13971"/>
        <dbReference type="ChEBI" id="CHEBI:15378"/>
        <dbReference type="ChEBI" id="CHEBI:57856"/>
        <dbReference type="ChEBI" id="CHEBI:59789"/>
        <dbReference type="ChEBI" id="CHEBI:138057"/>
        <dbReference type="ChEBI" id="CHEBI:138315"/>
        <dbReference type="EC" id="2.1.1.244"/>
    </reaction>
</comment>
<gene>
    <name evidence="12" type="ORF">MJAP1_003375</name>
</gene>
<evidence type="ECO:0000256" key="11">
    <source>
        <dbReference type="PIRSR" id="PIRSR016958-1"/>
    </source>
</evidence>
<organism evidence="12 13">
    <name type="scientific">Malassezia japonica</name>
    <dbReference type="NCBI Taxonomy" id="223818"/>
    <lineage>
        <taxon>Eukaryota</taxon>
        <taxon>Fungi</taxon>
        <taxon>Dikarya</taxon>
        <taxon>Basidiomycota</taxon>
        <taxon>Ustilaginomycotina</taxon>
        <taxon>Malasseziomycetes</taxon>
        <taxon>Malasseziales</taxon>
        <taxon>Malasseziaceae</taxon>
        <taxon>Malassezia</taxon>
    </lineage>
</organism>
<comment type="catalytic activity">
    <reaction evidence="8">
        <text>N-terminal L-seryl-L-prolyl-L-lysyl-[protein] + 3 S-adenosyl-L-methionine = N-terminal N,N,N-trimethyl-L-seryl-L-prolyl-L-lysyl-[protein] + 3 S-adenosyl-L-homocysteine + 3 H(+)</text>
        <dbReference type="Rhea" id="RHEA:54724"/>
        <dbReference type="Rhea" id="RHEA-COMP:13789"/>
        <dbReference type="Rhea" id="RHEA-COMP:13973"/>
        <dbReference type="ChEBI" id="CHEBI:15378"/>
        <dbReference type="ChEBI" id="CHEBI:57856"/>
        <dbReference type="ChEBI" id="CHEBI:59789"/>
        <dbReference type="ChEBI" id="CHEBI:138061"/>
        <dbReference type="ChEBI" id="CHEBI:138317"/>
        <dbReference type="EC" id="2.1.1.244"/>
    </reaction>
</comment>
<evidence type="ECO:0000256" key="3">
    <source>
        <dbReference type="ARBA" id="ARBA00022679"/>
    </source>
</evidence>
<keyword evidence="4 11" id="KW-0949">S-adenosyl-L-methionine</keyword>
<dbReference type="RefSeq" id="XP_060123286.1">
    <property type="nucleotide sequence ID" value="XM_060267303.1"/>
</dbReference>
<feature type="binding site" evidence="11">
    <location>
        <begin position="160"/>
        <end position="161"/>
    </location>
    <ligand>
        <name>S-adenosyl-L-methionine</name>
        <dbReference type="ChEBI" id="CHEBI:59789"/>
    </ligand>
</feature>
<dbReference type="InterPro" id="IPR008576">
    <property type="entry name" value="MeTrfase_NTM1"/>
</dbReference>
<evidence type="ECO:0000313" key="13">
    <source>
        <dbReference type="Proteomes" id="UP001217754"/>
    </source>
</evidence>
<evidence type="ECO:0000256" key="9">
    <source>
        <dbReference type="ARBA" id="ARBA00047885"/>
    </source>
</evidence>
<proteinExistence type="inferred from homology"/>